<dbReference type="EMBL" id="VIKU02000001">
    <property type="protein sequence ID" value="NHF57892.1"/>
    <property type="molecule type" value="Genomic_DNA"/>
</dbReference>
<evidence type="ECO:0000256" key="1">
    <source>
        <dbReference type="SAM" id="SignalP"/>
    </source>
</evidence>
<accession>A0A967AQ11</accession>
<protein>
    <submittedName>
        <fullName evidence="2">Uncharacterized protein</fullName>
    </submittedName>
</protein>
<dbReference type="Proteomes" id="UP000707206">
    <property type="component" value="Unassembled WGS sequence"/>
</dbReference>
<proteinExistence type="predicted"/>
<evidence type="ECO:0000313" key="3">
    <source>
        <dbReference type="Proteomes" id="UP000707206"/>
    </source>
</evidence>
<gene>
    <name evidence="2" type="ORF">FK220_000965</name>
</gene>
<evidence type="ECO:0000313" key="2">
    <source>
        <dbReference type="EMBL" id="NHF57892.1"/>
    </source>
</evidence>
<feature type="chain" id="PRO_5037032952" evidence="1">
    <location>
        <begin position="25"/>
        <end position="229"/>
    </location>
</feature>
<feature type="signal peptide" evidence="1">
    <location>
        <begin position="1"/>
        <end position="24"/>
    </location>
</feature>
<reference evidence="2" key="1">
    <citation type="submission" date="2019-07" db="EMBL/GenBank/DDBJ databases">
        <authorList>
            <person name="De-Chao Zhang Q."/>
        </authorList>
    </citation>
    <scope>NUCLEOTIDE SEQUENCE</scope>
    <source>
        <strain evidence="2">TP-CH-4</strain>
    </source>
</reference>
<sequence>MKALHIVSYALIFVLFSAFKPSEACEYAGSNITFVKTQTEKAISKNDLNLTKYHVYKALNAIEKSKKQMKDCGCDYAAIGIEESSYLLKRATKANSLKDSKKLLSRALENTLESLEALEKHDKHTGHSEAYLAINSIEKEASSVPLVQKPSEAQMKRRIDIALEKYRESLNTVVETVDCKDAKAFAERIYQECERALLNADLSEGKKYYNLQTQKITAEALERIGDCKQ</sequence>
<organism evidence="2 3">
    <name type="scientific">Pelagihabitans pacificus</name>
    <dbReference type="NCBI Taxonomy" id="2696054"/>
    <lineage>
        <taxon>Bacteria</taxon>
        <taxon>Pseudomonadati</taxon>
        <taxon>Bacteroidota</taxon>
        <taxon>Flavobacteriia</taxon>
        <taxon>Flavobacteriales</taxon>
        <taxon>Flavobacteriaceae</taxon>
        <taxon>Pelagihabitans</taxon>
    </lineage>
</organism>
<name>A0A967AQ11_9FLAO</name>
<keyword evidence="3" id="KW-1185">Reference proteome</keyword>
<comment type="caution">
    <text evidence="2">The sequence shown here is derived from an EMBL/GenBank/DDBJ whole genome shotgun (WGS) entry which is preliminary data.</text>
</comment>
<keyword evidence="1" id="KW-0732">Signal</keyword>
<dbReference type="RefSeq" id="WP_152572417.1">
    <property type="nucleotide sequence ID" value="NZ_VIKU02000001.1"/>
</dbReference>
<dbReference type="AlphaFoldDB" id="A0A967AQ11"/>
<reference evidence="2" key="2">
    <citation type="submission" date="2020-03" db="EMBL/GenBank/DDBJ databases">
        <title>Flavobacteriaceae bacterium strain TP-CH-4, a member of the family Flavobacteriaceae isolated from a deep-sea seamount.</title>
        <authorList>
            <person name="Zhang D.-C."/>
        </authorList>
    </citation>
    <scope>NUCLEOTIDE SEQUENCE</scope>
    <source>
        <strain evidence="2">TP-CH-4</strain>
    </source>
</reference>